<organism evidence="7 8">
    <name type="scientific">Trichomonas vaginalis (strain ATCC PRA-98 / G3)</name>
    <dbReference type="NCBI Taxonomy" id="412133"/>
    <lineage>
        <taxon>Eukaryota</taxon>
        <taxon>Metamonada</taxon>
        <taxon>Parabasalia</taxon>
        <taxon>Trichomonadida</taxon>
        <taxon>Trichomonadidae</taxon>
        <taxon>Trichomonas</taxon>
    </lineage>
</organism>
<evidence type="ECO:0000256" key="6">
    <source>
        <dbReference type="ARBA" id="ARBA00038447"/>
    </source>
</evidence>
<dbReference type="InterPro" id="IPR018607">
    <property type="entry name" value="Ctf8"/>
</dbReference>
<reference evidence="7" key="2">
    <citation type="journal article" date="2007" name="Science">
        <title>Draft genome sequence of the sexually transmitted pathogen Trichomonas vaginalis.</title>
        <authorList>
            <person name="Carlton J.M."/>
            <person name="Hirt R.P."/>
            <person name="Silva J.C."/>
            <person name="Delcher A.L."/>
            <person name="Schatz M."/>
            <person name="Zhao Q."/>
            <person name="Wortman J.R."/>
            <person name="Bidwell S.L."/>
            <person name="Alsmark U.C.M."/>
            <person name="Besteiro S."/>
            <person name="Sicheritz-Ponten T."/>
            <person name="Noel C.J."/>
            <person name="Dacks J.B."/>
            <person name="Foster P.G."/>
            <person name="Simillion C."/>
            <person name="Van de Peer Y."/>
            <person name="Miranda-Saavedra D."/>
            <person name="Barton G.J."/>
            <person name="Westrop G.D."/>
            <person name="Mueller S."/>
            <person name="Dessi D."/>
            <person name="Fiori P.L."/>
            <person name="Ren Q."/>
            <person name="Paulsen I."/>
            <person name="Zhang H."/>
            <person name="Bastida-Corcuera F.D."/>
            <person name="Simoes-Barbosa A."/>
            <person name="Brown M.T."/>
            <person name="Hayes R.D."/>
            <person name="Mukherjee M."/>
            <person name="Okumura C.Y."/>
            <person name="Schneider R."/>
            <person name="Smith A.J."/>
            <person name="Vanacova S."/>
            <person name="Villalvazo M."/>
            <person name="Haas B.J."/>
            <person name="Pertea M."/>
            <person name="Feldblyum T.V."/>
            <person name="Utterback T.R."/>
            <person name="Shu C.L."/>
            <person name="Osoegawa K."/>
            <person name="de Jong P.J."/>
            <person name="Hrdy I."/>
            <person name="Horvathova L."/>
            <person name="Zubacova Z."/>
            <person name="Dolezal P."/>
            <person name="Malik S.B."/>
            <person name="Logsdon J.M. Jr."/>
            <person name="Henze K."/>
            <person name="Gupta A."/>
            <person name="Wang C.C."/>
            <person name="Dunne R.L."/>
            <person name="Upcroft J.A."/>
            <person name="Upcroft P."/>
            <person name="White O."/>
            <person name="Salzberg S.L."/>
            <person name="Tang P."/>
            <person name="Chiu C.-H."/>
            <person name="Lee Y.-S."/>
            <person name="Embley T.M."/>
            <person name="Coombs G.H."/>
            <person name="Mottram J.C."/>
            <person name="Tachezy J."/>
            <person name="Fraser-Liggett C.M."/>
            <person name="Johnson P.J."/>
        </authorList>
    </citation>
    <scope>NUCLEOTIDE SEQUENCE [LARGE SCALE GENOMIC DNA]</scope>
    <source>
        <strain evidence="7">G3</strain>
    </source>
</reference>
<dbReference type="OMA" id="GSCEEWG"/>
<name>A2E731_TRIV3</name>
<proteinExistence type="inferred from homology"/>
<evidence type="ECO:0000256" key="3">
    <source>
        <dbReference type="ARBA" id="ARBA00023125"/>
    </source>
</evidence>
<dbReference type="Pfam" id="PF09696">
    <property type="entry name" value="Ctf8"/>
    <property type="match status" value="1"/>
</dbReference>
<protein>
    <submittedName>
        <fullName evidence="7">Kinetochore protein, putative</fullName>
    </submittedName>
</protein>
<dbReference type="SMR" id="A2E731"/>
<comment type="subcellular location">
    <subcellularLocation>
        <location evidence="1">Nucleus</location>
    </subcellularLocation>
</comment>
<dbReference type="RefSeq" id="XP_001323772.1">
    <property type="nucleotide sequence ID" value="XM_001323737.1"/>
</dbReference>
<evidence type="ECO:0000313" key="8">
    <source>
        <dbReference type="Proteomes" id="UP000001542"/>
    </source>
</evidence>
<dbReference type="VEuPathDB" id="TrichDB:TVAG_006240"/>
<dbReference type="FunCoup" id="A2E731">
    <property type="interactions" value="70"/>
</dbReference>
<dbReference type="EMBL" id="DS113317">
    <property type="protein sequence ID" value="EAY11549.1"/>
    <property type="molecule type" value="Genomic_DNA"/>
</dbReference>
<accession>A2E731</accession>
<dbReference type="OrthoDB" id="121932at2759"/>
<dbReference type="PANTHER" id="PTHR28605">
    <property type="entry name" value="CTF8, CHROMOSOME TRANSMISSION FIDELITY FACTOR 8 HOMOLOG (S. CEREVISIAE)"/>
    <property type="match status" value="1"/>
</dbReference>
<dbReference type="Proteomes" id="UP000001542">
    <property type="component" value="Unassembled WGS sequence"/>
</dbReference>
<evidence type="ECO:0000256" key="1">
    <source>
        <dbReference type="ARBA" id="ARBA00004123"/>
    </source>
</evidence>
<comment type="similarity">
    <text evidence="6">Belongs to the CTF8 family.</text>
</comment>
<evidence type="ECO:0000313" key="7">
    <source>
        <dbReference type="EMBL" id="EAY11549.1"/>
    </source>
</evidence>
<evidence type="ECO:0000256" key="2">
    <source>
        <dbReference type="ARBA" id="ARBA00022705"/>
    </source>
</evidence>
<keyword evidence="2" id="KW-0235">DNA replication</keyword>
<dbReference type="STRING" id="5722.A2E731"/>
<dbReference type="PANTHER" id="PTHR28605:SF1">
    <property type="entry name" value="CHROMOSOME TRANSMISSION FIDELITY FACTOR 8"/>
    <property type="match status" value="1"/>
</dbReference>
<dbReference type="VEuPathDB" id="TrichDB:TVAGG3_0982780"/>
<sequence length="102" mass="11433">MRIPVLVNSDGVQEWAMIELQGKISPYDNDFGDKTFGPLNIDGESATLTIGNHYLKGKVHRLKKPLCVMRRGSESGIQIVSVIRKKVIFSDRPIILFPDIPI</sequence>
<keyword evidence="4" id="KW-0539">Nucleus</keyword>
<keyword evidence="3" id="KW-0238">DNA-binding</keyword>
<dbReference type="InParanoid" id="A2E731"/>
<dbReference type="AlphaFoldDB" id="A2E731"/>
<dbReference type="GO" id="GO:0006260">
    <property type="term" value="P:DNA replication"/>
    <property type="evidence" value="ECO:0007669"/>
    <property type="project" value="UniProtKB-KW"/>
</dbReference>
<dbReference type="KEGG" id="tva:4769503"/>
<evidence type="ECO:0000256" key="5">
    <source>
        <dbReference type="ARBA" id="ARBA00023306"/>
    </source>
</evidence>
<dbReference type="GO" id="GO:0007064">
    <property type="term" value="P:mitotic sister chromatid cohesion"/>
    <property type="evidence" value="ECO:0007669"/>
    <property type="project" value="InterPro"/>
</dbReference>
<reference evidence="7" key="1">
    <citation type="submission" date="2006-10" db="EMBL/GenBank/DDBJ databases">
        <authorList>
            <person name="Amadeo P."/>
            <person name="Zhao Q."/>
            <person name="Wortman J."/>
            <person name="Fraser-Liggett C."/>
            <person name="Carlton J."/>
        </authorList>
    </citation>
    <scope>NUCLEOTIDE SEQUENCE</scope>
    <source>
        <strain evidence="7">G3</strain>
    </source>
</reference>
<dbReference type="GO" id="GO:0003677">
    <property type="term" value="F:DNA binding"/>
    <property type="evidence" value="ECO:0007669"/>
    <property type="project" value="UniProtKB-KW"/>
</dbReference>
<keyword evidence="5" id="KW-0131">Cell cycle</keyword>
<evidence type="ECO:0000256" key="4">
    <source>
        <dbReference type="ARBA" id="ARBA00023242"/>
    </source>
</evidence>
<keyword evidence="8" id="KW-1185">Reference proteome</keyword>
<gene>
    <name evidence="7" type="ORF">TVAG_006240</name>
</gene>
<dbReference type="GO" id="GO:0031390">
    <property type="term" value="C:Ctf18 RFC-like complex"/>
    <property type="evidence" value="ECO:0007669"/>
    <property type="project" value="InterPro"/>
</dbReference>